<dbReference type="STRING" id="70996.SE18_06475"/>
<comment type="caution">
    <text evidence="1">The sequence shown here is derived from an EMBL/GenBank/DDBJ whole genome shotgun (WGS) entry which is preliminary data.</text>
</comment>
<dbReference type="Proteomes" id="UP000050277">
    <property type="component" value="Unassembled WGS sequence"/>
</dbReference>
<keyword evidence="2" id="KW-1185">Reference proteome</keyword>
<sequence>MQKRRVSLWTLGLLVIGSLALHVWTISTLFQVRSTASQQLSQLQTALDEARREPLVYQVPINQTVPINLDVPINQSLDIPINTSVKIKDTIDLPVDTGFGSLTIPVPIDVTIPVSTNVPITFNQTVAISTSVAVDLNVPITIDLNQAPFSGYLDRLQKALADVAEQLK</sequence>
<reference evidence="1 2" key="1">
    <citation type="submission" date="2015-07" db="EMBL/GenBank/DDBJ databases">
        <title>Whole genome sequence of Herpetosiphon geysericola DSM 7119.</title>
        <authorList>
            <person name="Hemp J."/>
            <person name="Ward L.M."/>
            <person name="Pace L.A."/>
            <person name="Fischer W.W."/>
        </authorList>
    </citation>
    <scope>NUCLEOTIDE SEQUENCE [LARGE SCALE GENOMIC DNA]</scope>
    <source>
        <strain evidence="1 2">DSM 7119</strain>
    </source>
</reference>
<gene>
    <name evidence="1" type="ORF">SE18_06475</name>
</gene>
<name>A0A0P6Z0C0_9CHLR</name>
<proteinExistence type="predicted"/>
<dbReference type="AlphaFoldDB" id="A0A0P6Z0C0"/>
<organism evidence="1 2">
    <name type="scientific">Herpetosiphon geysericola</name>
    <dbReference type="NCBI Taxonomy" id="70996"/>
    <lineage>
        <taxon>Bacteria</taxon>
        <taxon>Bacillati</taxon>
        <taxon>Chloroflexota</taxon>
        <taxon>Chloroflexia</taxon>
        <taxon>Herpetosiphonales</taxon>
        <taxon>Herpetosiphonaceae</taxon>
        <taxon>Herpetosiphon</taxon>
    </lineage>
</organism>
<dbReference type="RefSeq" id="WP_054533617.1">
    <property type="nucleotide sequence ID" value="NZ_LGKP01000012.1"/>
</dbReference>
<dbReference type="EMBL" id="LGKP01000012">
    <property type="protein sequence ID" value="KPL90270.1"/>
    <property type="molecule type" value="Genomic_DNA"/>
</dbReference>
<evidence type="ECO:0000313" key="2">
    <source>
        <dbReference type="Proteomes" id="UP000050277"/>
    </source>
</evidence>
<dbReference type="OrthoDB" id="9825108at2"/>
<evidence type="ECO:0000313" key="1">
    <source>
        <dbReference type="EMBL" id="KPL90270.1"/>
    </source>
</evidence>
<protein>
    <submittedName>
        <fullName evidence="1">Uncharacterized protein</fullName>
    </submittedName>
</protein>
<accession>A0A0P6Z0C0</accession>